<dbReference type="EMBL" id="CP002657">
    <property type="protein sequence ID" value="AEB86648.1"/>
    <property type="molecule type" value="Genomic_DNA"/>
</dbReference>
<evidence type="ECO:0000313" key="4">
    <source>
        <dbReference type="EMBL" id="AEB86648.1"/>
    </source>
</evidence>
<evidence type="ECO:0000313" key="5">
    <source>
        <dbReference type="Proteomes" id="UP000007938"/>
    </source>
</evidence>
<dbReference type="Pfam" id="PF00501">
    <property type="entry name" value="AMP-binding"/>
    <property type="match status" value="1"/>
</dbReference>
<dbReference type="OrthoDB" id="9766486at2"/>
<proteinExistence type="predicted"/>
<dbReference type="AlphaFoldDB" id="F4G7Q1"/>
<keyword evidence="4" id="KW-0436">Ligase</keyword>
<evidence type="ECO:0000259" key="2">
    <source>
        <dbReference type="Pfam" id="PF00501"/>
    </source>
</evidence>
<dbReference type="Pfam" id="PF13193">
    <property type="entry name" value="AMP-binding_C"/>
    <property type="match status" value="1"/>
</dbReference>
<feature type="domain" description="AMP-dependent synthetase/ligase" evidence="2">
    <location>
        <begin position="30"/>
        <end position="384"/>
    </location>
</feature>
<dbReference type="KEGG" id="adk:Alide2_4338"/>
<dbReference type="eggNOG" id="COG0318">
    <property type="taxonomic scope" value="Bacteria"/>
</dbReference>
<dbReference type="InterPro" id="IPR045851">
    <property type="entry name" value="AMP-bd_C_sf"/>
</dbReference>
<evidence type="ECO:0000256" key="1">
    <source>
        <dbReference type="SAM" id="Phobius"/>
    </source>
</evidence>
<feature type="domain" description="AMP-binding enzyme C-terminal" evidence="3">
    <location>
        <begin position="435"/>
        <end position="518"/>
    </location>
</feature>
<accession>F4G7Q1</accession>
<dbReference type="InterPro" id="IPR050237">
    <property type="entry name" value="ATP-dep_AMP-bd_enzyme"/>
</dbReference>
<dbReference type="InterPro" id="IPR025110">
    <property type="entry name" value="AMP-bd_C"/>
</dbReference>
<keyword evidence="5" id="KW-1185">Reference proteome</keyword>
<protein>
    <submittedName>
        <fullName evidence="4">O-succinylbenzoate--CoA ligase</fullName>
        <ecNumber evidence="4">6.2.1.26</ecNumber>
    </submittedName>
</protein>
<gene>
    <name evidence="4" type="ordered locus">Alide2_4338</name>
</gene>
<dbReference type="InterPro" id="IPR000873">
    <property type="entry name" value="AMP-dep_synth/lig_dom"/>
</dbReference>
<reference evidence="4 5" key="1">
    <citation type="journal article" date="2011" name="J. Bacteriol.">
        <title>Genome Sequences of Alicycliphilus denitrificans Strains BC and K601T.</title>
        <authorList>
            <person name="Oosterkamp M.J."/>
            <person name="Veuskens T."/>
            <person name="Plugge C.M."/>
            <person name="Langenhoff A.A."/>
            <person name="Gerritse J."/>
            <person name="van Berkel W.J."/>
            <person name="Pieper D.H."/>
            <person name="Junca H."/>
            <person name="Goodwin L.A."/>
            <person name="Daligault H.E."/>
            <person name="Bruce D.C."/>
            <person name="Detter J.C."/>
            <person name="Tapia R."/>
            <person name="Han C.S."/>
            <person name="Land M.L."/>
            <person name="Hauser L.J."/>
            <person name="Smidt H."/>
            <person name="Stams A.J."/>
        </authorList>
    </citation>
    <scope>NUCLEOTIDE SEQUENCE [LARGE SCALE GENOMIC DNA]</scope>
    <source>
        <strain evidence="5">DSM 14773 / CIP 107495 / K601</strain>
    </source>
</reference>
<dbReference type="PANTHER" id="PTHR43767">
    <property type="entry name" value="LONG-CHAIN-FATTY-ACID--COA LIGASE"/>
    <property type="match status" value="1"/>
</dbReference>
<dbReference type="GO" id="GO:0008756">
    <property type="term" value="F:o-succinylbenzoate-CoA ligase activity"/>
    <property type="evidence" value="ECO:0007669"/>
    <property type="project" value="UniProtKB-EC"/>
</dbReference>
<dbReference type="NCBIfam" id="NF004837">
    <property type="entry name" value="PRK06187.1"/>
    <property type="match status" value="1"/>
</dbReference>
<keyword evidence="1" id="KW-1133">Transmembrane helix</keyword>
<name>F4G7Q1_ALIDK</name>
<keyword evidence="1" id="KW-0472">Membrane</keyword>
<evidence type="ECO:0000259" key="3">
    <source>
        <dbReference type="Pfam" id="PF13193"/>
    </source>
</evidence>
<dbReference type="STRING" id="596154.Alide2_4338"/>
<organism evidence="4 5">
    <name type="scientific">Alicycliphilus denitrificans (strain DSM 14773 / CIP 107495 / K601)</name>
    <dbReference type="NCBI Taxonomy" id="596154"/>
    <lineage>
        <taxon>Bacteria</taxon>
        <taxon>Pseudomonadati</taxon>
        <taxon>Pseudomonadota</taxon>
        <taxon>Betaproteobacteria</taxon>
        <taxon>Burkholderiales</taxon>
        <taxon>Comamonadaceae</taxon>
        <taxon>Alicycliphilus</taxon>
    </lineage>
</organism>
<reference evidence="4 5" key="2">
    <citation type="submission" date="2011-04" db="EMBL/GenBank/DDBJ databases">
        <title>Complete sequence of chromosome of Alicycliphilus denitrificans K601.</title>
        <authorList>
            <consortium name="US DOE Joint Genome Institute"/>
            <person name="Lucas S."/>
            <person name="Han J."/>
            <person name="Lapidus A."/>
            <person name="Cheng J.-F."/>
            <person name="Goodwin L."/>
            <person name="Pitluck S."/>
            <person name="Peters L."/>
            <person name="Zeytun A."/>
            <person name="Detter J.C."/>
            <person name="Han C."/>
            <person name="Tapia R."/>
            <person name="Land M."/>
            <person name="Hauser L."/>
            <person name="Kyrpides N."/>
            <person name="Ivanova N."/>
            <person name="Mikhailova N."/>
            <person name="Pagani I."/>
            <person name="Oosterkamp M."/>
            <person name="Pieper D."/>
            <person name="van Berkel W."/>
            <person name="Langenhoff A."/>
            <person name="Smidt H."/>
            <person name="Stams A."/>
            <person name="Woyke T."/>
        </authorList>
    </citation>
    <scope>NUCLEOTIDE SEQUENCE [LARGE SCALE GENOMIC DNA]</scope>
    <source>
        <strain evidence="5">DSM 14773 / CIP 107495 / K601</strain>
    </source>
</reference>
<dbReference type="Proteomes" id="UP000007938">
    <property type="component" value="Chromosome"/>
</dbReference>
<sequence>MDVSRPPPNGRRCGLTLGTVLASGVAAGGNRQIITHGGMRFGYPELDQRVRRLGAVLCALGVSAGTRVAMLDRDTHRYLEAYFAVPMLGAVLMTANIRLSAQQLRYTLEHSGTRLVLAAAELVPLLKEAFAGAAVIPELLVMGEDGQYDALMESADASFEFPDVDEESVATHFYTTGTTGLPKGVTYTHRQLVEHTLAVGFALAAADDYQSLRQGDVYMPLTPMFHVHAWGMPYIATLLGLKQVYPGRYDALTLPGLIATERVTFSHCVPTVLQMVLDEAERQGQSLHGWKVMVGGSAMAPALARRAMKSGLQPFAGYGMSETCPVLCFARTNAQEASAYPERLCRVGHPVPLVQLQIEGEDRQPDATEGELVARASWLTQAYFDDPTGSGRLWEGGHLHTGDVATIDMDGAVRIVDRLKDVIKSGGEWVSSLDLEAKLREHPAVDEAAVIGIPDAKWGERPWAFVKLAAAAPLSAAEAEAALRELLQSHVAQGLLPRFAIPERIEFVDELPKTSVGKLDKKRLRLWTSEGDMT</sequence>
<dbReference type="HOGENOM" id="CLU_000022_59_5_4"/>
<dbReference type="Gene3D" id="3.40.50.12780">
    <property type="entry name" value="N-terminal domain of ligase-like"/>
    <property type="match status" value="1"/>
</dbReference>
<dbReference type="Gene3D" id="3.30.300.30">
    <property type="match status" value="1"/>
</dbReference>
<keyword evidence="1" id="KW-0812">Transmembrane</keyword>
<feature type="transmembrane region" description="Helical" evidence="1">
    <location>
        <begin position="50"/>
        <end position="69"/>
    </location>
</feature>
<feature type="transmembrane region" description="Helical" evidence="1">
    <location>
        <begin position="81"/>
        <end position="99"/>
    </location>
</feature>
<dbReference type="PANTHER" id="PTHR43767:SF11">
    <property type="entry name" value="MEDIUM-CHAIN-FATTY-ACID--COA LIGASE"/>
    <property type="match status" value="1"/>
</dbReference>
<dbReference type="InterPro" id="IPR042099">
    <property type="entry name" value="ANL_N_sf"/>
</dbReference>
<dbReference type="EC" id="6.2.1.26" evidence="4"/>
<dbReference type="SUPFAM" id="SSF56801">
    <property type="entry name" value="Acetyl-CoA synthetase-like"/>
    <property type="match status" value="1"/>
</dbReference>